<reference evidence="1" key="1">
    <citation type="journal article" date="2021" name="Nat. Microbiol.">
        <title>Cocultivation of an ultrasmall environmental parasitic bacterium with lytic ability against bacteria associated with wastewater foams.</title>
        <authorList>
            <person name="Batinovic S."/>
            <person name="Rose J.J.A."/>
            <person name="Ratcliffe J."/>
            <person name="Seviour R.J."/>
            <person name="Petrovski S."/>
        </authorList>
    </citation>
    <scope>NUCLEOTIDE SEQUENCE</scope>
    <source>
        <strain evidence="1">JR1</strain>
    </source>
</reference>
<dbReference type="Proteomes" id="UP001059824">
    <property type="component" value="Chromosome"/>
</dbReference>
<dbReference type="KEGG" id="mama:GII36_05625"/>
<protein>
    <submittedName>
        <fullName evidence="1">Uncharacterized protein</fullName>
    </submittedName>
</protein>
<dbReference type="AlphaFoldDB" id="A0A857MMH7"/>
<organism evidence="1 2">
    <name type="scientific">Candidatus Mycosynbacter amalyticus</name>
    <dbReference type="NCBI Taxonomy" id="2665156"/>
    <lineage>
        <taxon>Bacteria</taxon>
        <taxon>Candidatus Saccharimonadota</taxon>
        <taxon>Candidatus Saccharimonadota incertae sedis</taxon>
        <taxon>Candidatus Mycosynbacter</taxon>
    </lineage>
</organism>
<keyword evidence="2" id="KW-1185">Reference proteome</keyword>
<evidence type="ECO:0000313" key="1">
    <source>
        <dbReference type="EMBL" id="QHN43298.1"/>
    </source>
</evidence>
<dbReference type="EMBL" id="CP045921">
    <property type="protein sequence ID" value="QHN43298.1"/>
    <property type="molecule type" value="Genomic_DNA"/>
</dbReference>
<name>A0A857MMH7_9BACT</name>
<evidence type="ECO:0000313" key="2">
    <source>
        <dbReference type="Proteomes" id="UP001059824"/>
    </source>
</evidence>
<accession>A0A857MMH7</accession>
<sequence>MNELDKKRTGTSFKGYLYARYDQLLPTFGEPRQPIHADNKIDVEWIIDTPHGVATIYNYKDGKAYLGDSGLNPEEIYEWHVGGKTSEVYGWIKERLQRNIIAGF</sequence>
<gene>
    <name evidence="1" type="ORF">GII36_05625</name>
</gene>
<proteinExistence type="predicted"/>